<keyword evidence="1 3" id="KW-0808">Transferase</keyword>
<dbReference type="PANTHER" id="PTHR46401">
    <property type="entry name" value="GLYCOSYLTRANSFERASE WBBK-RELATED"/>
    <property type="match status" value="1"/>
</dbReference>
<evidence type="ECO:0000259" key="2">
    <source>
        <dbReference type="Pfam" id="PF13439"/>
    </source>
</evidence>
<dbReference type="GO" id="GO:0009103">
    <property type="term" value="P:lipopolysaccharide biosynthetic process"/>
    <property type="evidence" value="ECO:0007669"/>
    <property type="project" value="TreeGrafter"/>
</dbReference>
<dbReference type="PANTHER" id="PTHR46401:SF2">
    <property type="entry name" value="GLYCOSYLTRANSFERASE WBBK-RELATED"/>
    <property type="match status" value="1"/>
</dbReference>
<sequence length="408" mass="46460">MPTLLQISIEVNSGSVGRIAEQIGETILENGWSSYITYARNNNPSKSEVIKIGNKFDLYRHGLETRIFDNHCLSSKSATEDLINVIKKIKPDIIHLHHLHGYFINIEILFNYLQESQIPIVWTFHDCWSFTGHCAHFDFVGCEKWKTECHHCEQKKEYPASLIFDRSRQNYIEKKRIFNSVINLTIVSVSNWLSGKVKDSFLKNYPCEVIQNGIDLNTFYPKKSRTVIDDLYSVKGKFVILGVASTWGERKGLGEFIKLSELIDSKLYTIVLVGLSKSQMQKLPKSIIGIERTENVGQLADLYSGADVFLNPTFEDTFPTTNLESLACGTPVITYKTGGSVESVSESTGVVVNKGDVVGLINAIEFIKNKGKEFYENNCRESAIKNFDRKIKFNDYFELYKNINKKIK</sequence>
<dbReference type="Pfam" id="PF13439">
    <property type="entry name" value="Glyco_transf_4"/>
    <property type="match status" value="1"/>
</dbReference>
<keyword evidence="3" id="KW-0328">Glycosyltransferase</keyword>
<dbReference type="GO" id="GO:0009011">
    <property type="term" value="F:alpha-1,4-glucan glucosyltransferase (ADP-glucose donor) activity"/>
    <property type="evidence" value="ECO:0007669"/>
    <property type="project" value="UniProtKB-EC"/>
</dbReference>
<accession>A0A199XNV0</accession>
<dbReference type="AlphaFoldDB" id="A0A199XNV0"/>
<dbReference type="Proteomes" id="UP000093807">
    <property type="component" value="Unassembled WGS sequence"/>
</dbReference>
<proteinExistence type="predicted"/>
<dbReference type="EMBL" id="JMTM01000065">
    <property type="protein sequence ID" value="OAZ03092.1"/>
    <property type="molecule type" value="Genomic_DNA"/>
</dbReference>
<evidence type="ECO:0000256" key="1">
    <source>
        <dbReference type="ARBA" id="ARBA00022679"/>
    </source>
</evidence>
<gene>
    <name evidence="3" type="primary">glgA_4</name>
    <name evidence="3" type="ORF">FLB_23380</name>
</gene>
<name>A0A199XNV0_9FLAO</name>
<evidence type="ECO:0000313" key="3">
    <source>
        <dbReference type="EMBL" id="OAZ03092.1"/>
    </source>
</evidence>
<dbReference type="InterPro" id="IPR028098">
    <property type="entry name" value="Glyco_trans_4-like_N"/>
</dbReference>
<dbReference type="SUPFAM" id="SSF53756">
    <property type="entry name" value="UDP-Glycosyltransferase/glycogen phosphorylase"/>
    <property type="match status" value="1"/>
</dbReference>
<dbReference type="EC" id="2.4.1.21" evidence="3"/>
<comment type="caution">
    <text evidence="3">The sequence shown here is derived from an EMBL/GenBank/DDBJ whole genome shotgun (WGS) entry which is preliminary data.</text>
</comment>
<evidence type="ECO:0000313" key="4">
    <source>
        <dbReference type="Proteomes" id="UP000093807"/>
    </source>
</evidence>
<feature type="domain" description="Glycosyltransferase subfamily 4-like N-terminal" evidence="2">
    <location>
        <begin position="22"/>
        <end position="217"/>
    </location>
</feature>
<dbReference type="Gene3D" id="3.40.50.2000">
    <property type="entry name" value="Glycogen Phosphorylase B"/>
    <property type="match status" value="2"/>
</dbReference>
<keyword evidence="4" id="KW-1185">Reference proteome</keyword>
<reference evidence="3 4" key="1">
    <citation type="submission" date="2016-06" db="EMBL/GenBank/DDBJ databases">
        <title>Draft genome sequence of Flavobacterium succinicans strain DD5b.</title>
        <authorList>
            <person name="Poehlein A."/>
            <person name="Daniel R."/>
            <person name="Simeonova D.D."/>
        </authorList>
    </citation>
    <scope>NUCLEOTIDE SEQUENCE [LARGE SCALE GENOMIC DNA]</scope>
    <source>
        <strain evidence="3 4">DD5b</strain>
    </source>
</reference>
<organism evidence="3 4">
    <name type="scientific">Flavobacterium succinicans</name>
    <dbReference type="NCBI Taxonomy" id="29536"/>
    <lineage>
        <taxon>Bacteria</taxon>
        <taxon>Pseudomonadati</taxon>
        <taxon>Bacteroidota</taxon>
        <taxon>Flavobacteriia</taxon>
        <taxon>Flavobacteriales</taxon>
        <taxon>Flavobacteriaceae</taxon>
        <taxon>Flavobacterium</taxon>
    </lineage>
</organism>
<dbReference type="OrthoDB" id="9768685at2"/>
<protein>
    <submittedName>
        <fullName evidence="3">Capsular glucan synthase</fullName>
        <ecNumber evidence="3">2.4.1.21</ecNumber>
    </submittedName>
</protein>
<dbReference type="RefSeq" id="WP_064716123.1">
    <property type="nucleotide sequence ID" value="NZ_JMTM01000065.1"/>
</dbReference>
<dbReference type="PATRIC" id="fig|29536.5.peg.2438"/>
<dbReference type="Pfam" id="PF13692">
    <property type="entry name" value="Glyco_trans_1_4"/>
    <property type="match status" value="1"/>
</dbReference>